<dbReference type="EMBL" id="AJWJ01000406">
    <property type="protein sequence ID" value="KAF2071164.1"/>
    <property type="molecule type" value="Genomic_DNA"/>
</dbReference>
<protein>
    <submittedName>
        <fullName evidence="1">Uncharacterized protein</fullName>
    </submittedName>
</protein>
<accession>A0A8J4PRS1</accession>
<organism evidence="1 2">
    <name type="scientific">Polysphondylium violaceum</name>
    <dbReference type="NCBI Taxonomy" id="133409"/>
    <lineage>
        <taxon>Eukaryota</taxon>
        <taxon>Amoebozoa</taxon>
        <taxon>Evosea</taxon>
        <taxon>Eumycetozoa</taxon>
        <taxon>Dictyostelia</taxon>
        <taxon>Dictyosteliales</taxon>
        <taxon>Dictyosteliaceae</taxon>
        <taxon>Polysphondylium</taxon>
    </lineage>
</organism>
<evidence type="ECO:0000313" key="1">
    <source>
        <dbReference type="EMBL" id="KAF2071164.1"/>
    </source>
</evidence>
<reference evidence="1" key="1">
    <citation type="submission" date="2020-01" db="EMBL/GenBank/DDBJ databases">
        <title>Development of genomics and gene disruption for Polysphondylium violaceum indicates a role for the polyketide synthase stlB in stalk morphogenesis.</title>
        <authorList>
            <person name="Narita B."/>
            <person name="Kawabe Y."/>
            <person name="Kin K."/>
            <person name="Saito T."/>
            <person name="Gibbs R."/>
            <person name="Kuspa A."/>
            <person name="Muzny D."/>
            <person name="Queller D."/>
            <person name="Richards S."/>
            <person name="Strassman J."/>
            <person name="Sucgang R."/>
            <person name="Worley K."/>
            <person name="Schaap P."/>
        </authorList>
    </citation>
    <scope>NUCLEOTIDE SEQUENCE</scope>
    <source>
        <strain evidence="1">QSvi11</strain>
    </source>
</reference>
<dbReference type="Proteomes" id="UP000695562">
    <property type="component" value="Unassembled WGS sequence"/>
</dbReference>
<dbReference type="AlphaFoldDB" id="A0A8J4PRS1"/>
<name>A0A8J4PRS1_9MYCE</name>
<comment type="caution">
    <text evidence="1">The sequence shown here is derived from an EMBL/GenBank/DDBJ whole genome shotgun (WGS) entry which is preliminary data.</text>
</comment>
<sequence length="87" mass="9530">MDIDPTIVINDSKPNVVVNPTIAKIEPTKNPKYQAHQASSQTPPAQAEPIDYTQVINDSKPKVVVSPTIAKIEPIKNPKYQAHESSN</sequence>
<keyword evidence="2" id="KW-1185">Reference proteome</keyword>
<proteinExistence type="predicted"/>
<gene>
    <name evidence="1" type="ORF">CYY_007519</name>
</gene>
<evidence type="ECO:0000313" key="2">
    <source>
        <dbReference type="Proteomes" id="UP000695562"/>
    </source>
</evidence>